<dbReference type="Pfam" id="PF13196">
    <property type="entry name" value="DUF4012"/>
    <property type="match status" value="1"/>
</dbReference>
<feature type="transmembrane region" description="Helical" evidence="1">
    <location>
        <begin position="104"/>
        <end position="126"/>
    </location>
</feature>
<dbReference type="InterPro" id="IPR025101">
    <property type="entry name" value="DUF4012"/>
</dbReference>
<evidence type="ECO:0008006" key="4">
    <source>
        <dbReference type="Google" id="ProtNLM"/>
    </source>
</evidence>
<dbReference type="EMBL" id="PFAO01000033">
    <property type="protein sequence ID" value="PIT95350.1"/>
    <property type="molecule type" value="Genomic_DNA"/>
</dbReference>
<gene>
    <name evidence="2" type="ORF">COT96_01510</name>
</gene>
<accession>A0A2M6WRD4</accession>
<name>A0A2M6WRD4_9BACT</name>
<comment type="caution">
    <text evidence="2">The sequence shown here is derived from an EMBL/GenBank/DDBJ whole genome shotgun (WGS) entry which is preliminary data.</text>
</comment>
<dbReference type="AlphaFoldDB" id="A0A2M6WRD4"/>
<keyword evidence="1" id="KW-0472">Membrane</keyword>
<feature type="transmembrane region" description="Helical" evidence="1">
    <location>
        <begin position="237"/>
        <end position="258"/>
    </location>
</feature>
<evidence type="ECO:0000313" key="2">
    <source>
        <dbReference type="EMBL" id="PIT95350.1"/>
    </source>
</evidence>
<evidence type="ECO:0000313" key="3">
    <source>
        <dbReference type="Proteomes" id="UP000228964"/>
    </source>
</evidence>
<proteinExistence type="predicted"/>
<keyword evidence="1" id="KW-1133">Transmembrane helix</keyword>
<reference evidence="3" key="1">
    <citation type="submission" date="2017-09" db="EMBL/GenBank/DDBJ databases">
        <title>Depth-based differentiation of microbial function through sediment-hosted aquifers and enrichment of novel symbionts in the deep terrestrial subsurface.</title>
        <authorList>
            <person name="Probst A.J."/>
            <person name="Ladd B."/>
            <person name="Jarett J.K."/>
            <person name="Geller-Mcgrath D.E."/>
            <person name="Sieber C.M.K."/>
            <person name="Emerson J.B."/>
            <person name="Anantharaman K."/>
            <person name="Thomas B.C."/>
            <person name="Malmstrom R."/>
            <person name="Stieglmeier M."/>
            <person name="Klingl A."/>
            <person name="Woyke T."/>
            <person name="Ryan C.M."/>
            <person name="Banfield J.F."/>
        </authorList>
    </citation>
    <scope>NUCLEOTIDE SEQUENCE [LARGE SCALE GENOMIC DNA]</scope>
</reference>
<evidence type="ECO:0000256" key="1">
    <source>
        <dbReference type="SAM" id="Phobius"/>
    </source>
</evidence>
<protein>
    <recommendedName>
        <fullName evidence="4">DUF4012 domain-containing protein</fullName>
    </recommendedName>
</protein>
<sequence>MDLKEKAKLLSVQKNNKFNLNKNKIKEFCYNLAEQDFQDKMKKSAKAFFSQLNITPALCPARPLAKELIRQLPPRPQKNRLINQLAFVLLFKLLFSLGQKISLVIYKICYWLGWLVVWLVRFFYFIGAGLTKIIFKPIKFLIIAIGQLSFSLITALGKFVYYIWLKIVFALRQIKGLLELLPQKFSVAREKVSAKNFWILNQVQDDSSGNKSDAIKQPLILRLSFWSKFIPRPNLSYLKPVIVFALALLVLILPFKAYTYYKSLDNLKGEVLGKSEAALGELLSAGQSAAGMDFGQASQNFLQAGDNFLLAQNKLAEINDLLFALISLAPNNDLKLAAISKNILRIGELSAQLGQNLSLALDSLTSSKPGSQTGPNKSFTEIIDNFSLYGRQAAVNALAIKNEVNLINISDLPQAYREQFVMLKDKVNFLTNNLVEVVNLVEQMKSFLGATQDKRYLLVFQNNTELRASGGFIGSFALVDFHDGQLKNIETPGGGSYDTTAGLLAKIAAPEPLHLIAPLWHFWDANWWPDWPASAKKLMWFYEKSDGPTVDGVISFTPTVIEKLLAVIGPIDMIREYGLIFTADNFWLKTQELAERKADVTNEPKKIIGDLMNKIIAELPARITKDNLLPLLKILEESLSGKHIMFYFTDIDLQNKITELGWDGGLKQTAKDYLAVINTNIAGGKSDRKISQTVSHQAEIMPNGEIIDTVKISRTHKAIKREPFCGVRNVDWLRIYVPLGSELIDAQGFCPVDKIFFKPADPAWQNDPDVYAAEGSAQIHQASGTKIYQELGKTVFANWSQVDPGESTTITLKYKLPFKINNLKQQSNLALADKIIDQATALLNPGQKELYPYSLLVQKQPGAPASQIFTNLIANNRQVVWKYPKAITASETGWQINDSLNSDKFWAVLLEENLNH</sequence>
<keyword evidence="1" id="KW-0812">Transmembrane</keyword>
<feature type="transmembrane region" description="Helical" evidence="1">
    <location>
        <begin position="138"/>
        <end position="164"/>
    </location>
</feature>
<dbReference type="Proteomes" id="UP000228964">
    <property type="component" value="Unassembled WGS sequence"/>
</dbReference>
<organism evidence="2 3">
    <name type="scientific">Candidatus Falkowbacteria bacterium CG10_big_fil_rev_8_21_14_0_10_38_22</name>
    <dbReference type="NCBI Taxonomy" id="1974564"/>
    <lineage>
        <taxon>Bacteria</taxon>
        <taxon>Candidatus Falkowiibacteriota</taxon>
    </lineage>
</organism>